<protein>
    <submittedName>
        <fullName evidence="1">Uncharacterized protein</fullName>
    </submittedName>
</protein>
<evidence type="ECO:0000313" key="1">
    <source>
        <dbReference type="EMBL" id="KAG5586361.1"/>
    </source>
</evidence>
<dbReference type="AlphaFoldDB" id="A0A9J5XD84"/>
<dbReference type="OrthoDB" id="1295953at2759"/>
<keyword evidence="2" id="KW-1185">Reference proteome</keyword>
<comment type="caution">
    <text evidence="1">The sequence shown here is derived from an EMBL/GenBank/DDBJ whole genome shotgun (WGS) entry which is preliminary data.</text>
</comment>
<accession>A0A9J5XD84</accession>
<dbReference type="EMBL" id="JACXVP010000009">
    <property type="protein sequence ID" value="KAG5586361.1"/>
    <property type="molecule type" value="Genomic_DNA"/>
</dbReference>
<reference evidence="1 2" key="1">
    <citation type="submission" date="2020-09" db="EMBL/GenBank/DDBJ databases">
        <title>De no assembly of potato wild relative species, Solanum commersonii.</title>
        <authorList>
            <person name="Cho K."/>
        </authorList>
    </citation>
    <scope>NUCLEOTIDE SEQUENCE [LARGE SCALE GENOMIC DNA]</scope>
    <source>
        <strain evidence="1">LZ3.2</strain>
        <tissue evidence="1">Leaf</tissue>
    </source>
</reference>
<gene>
    <name evidence="1" type="ORF">H5410_046795</name>
</gene>
<organism evidence="1 2">
    <name type="scientific">Solanum commersonii</name>
    <name type="common">Commerson's wild potato</name>
    <name type="synonym">Commerson's nightshade</name>
    <dbReference type="NCBI Taxonomy" id="4109"/>
    <lineage>
        <taxon>Eukaryota</taxon>
        <taxon>Viridiplantae</taxon>
        <taxon>Streptophyta</taxon>
        <taxon>Embryophyta</taxon>
        <taxon>Tracheophyta</taxon>
        <taxon>Spermatophyta</taxon>
        <taxon>Magnoliopsida</taxon>
        <taxon>eudicotyledons</taxon>
        <taxon>Gunneridae</taxon>
        <taxon>Pentapetalae</taxon>
        <taxon>asterids</taxon>
        <taxon>lamiids</taxon>
        <taxon>Solanales</taxon>
        <taxon>Solanaceae</taxon>
        <taxon>Solanoideae</taxon>
        <taxon>Solaneae</taxon>
        <taxon>Solanum</taxon>
    </lineage>
</organism>
<name>A0A9J5XD84_SOLCO</name>
<proteinExistence type="predicted"/>
<evidence type="ECO:0000313" key="2">
    <source>
        <dbReference type="Proteomes" id="UP000824120"/>
    </source>
</evidence>
<dbReference type="Proteomes" id="UP000824120">
    <property type="component" value="Chromosome 9"/>
</dbReference>
<sequence length="225" mass="25962">MDKKHKIDHGDAIMAVHISSIPLQAGVLLLFPISCVPLNVQIIDAPNSTRDDTRKYALPAYTYFKQRRQNWIIKNSSHRDGSTIDNVYHHLETKEKFRYMIEVYKFLLFREILEKYKKSSEKGETLQVTQIRKTRIRGNKLIKHYVVGTCESCNGVYIKDRSGVNYLSKRDIPSNIEKRENEDLFGHQHVNLGTDALSAQVNSGDVAISSPVKSFVYLWDFELLT</sequence>